<evidence type="ECO:0000313" key="2">
    <source>
        <dbReference type="EMBL" id="CAI9922102.1"/>
    </source>
</evidence>
<reference evidence="3 4" key="2">
    <citation type="submission" date="2024-07" db="EMBL/GenBank/DDBJ databases">
        <authorList>
            <person name="Akdeniz Z."/>
        </authorList>
    </citation>
    <scope>NUCLEOTIDE SEQUENCE [LARGE SCALE GENOMIC DNA]</scope>
</reference>
<keyword evidence="1" id="KW-0812">Transmembrane</keyword>
<evidence type="ECO:0000313" key="4">
    <source>
        <dbReference type="Proteomes" id="UP001642409"/>
    </source>
</evidence>
<name>A0AA86NKZ8_9EUKA</name>
<dbReference type="EMBL" id="CATOUU010000245">
    <property type="protein sequence ID" value="CAI9922102.1"/>
    <property type="molecule type" value="Genomic_DNA"/>
</dbReference>
<proteinExistence type="predicted"/>
<dbReference type="EMBL" id="CAXDID020000428">
    <property type="protein sequence ID" value="CAL6090510.1"/>
    <property type="molecule type" value="Genomic_DNA"/>
</dbReference>
<dbReference type="Proteomes" id="UP001642409">
    <property type="component" value="Unassembled WGS sequence"/>
</dbReference>
<gene>
    <name evidence="3" type="ORF">HINF_LOCUS65344</name>
    <name evidence="2" type="ORF">HINF_LOCUS9747</name>
</gene>
<sequence>MSSEFYNILLSSIIYYAFTSYNSAATVAFYTNIPSSFKFCSSILTFISTISTAAFPAIAVVAAKSTPIKATVAQIAVIQESVAKPFRSSCTTQSFIISSTLSAKVSVVDRMA</sequence>
<dbReference type="AlphaFoldDB" id="A0AA86NKZ8"/>
<reference evidence="2" key="1">
    <citation type="submission" date="2023-06" db="EMBL/GenBank/DDBJ databases">
        <authorList>
            <person name="Kurt Z."/>
        </authorList>
    </citation>
    <scope>NUCLEOTIDE SEQUENCE</scope>
</reference>
<evidence type="ECO:0000256" key="1">
    <source>
        <dbReference type="SAM" id="Phobius"/>
    </source>
</evidence>
<keyword evidence="1" id="KW-1133">Transmembrane helix</keyword>
<feature type="transmembrane region" description="Helical" evidence="1">
    <location>
        <begin position="43"/>
        <end position="63"/>
    </location>
</feature>
<evidence type="ECO:0000313" key="3">
    <source>
        <dbReference type="EMBL" id="CAL6090510.1"/>
    </source>
</evidence>
<organism evidence="2">
    <name type="scientific">Hexamita inflata</name>
    <dbReference type="NCBI Taxonomy" id="28002"/>
    <lineage>
        <taxon>Eukaryota</taxon>
        <taxon>Metamonada</taxon>
        <taxon>Diplomonadida</taxon>
        <taxon>Hexamitidae</taxon>
        <taxon>Hexamitinae</taxon>
        <taxon>Hexamita</taxon>
    </lineage>
</organism>
<keyword evidence="4" id="KW-1185">Reference proteome</keyword>
<accession>A0AA86NKZ8</accession>
<comment type="caution">
    <text evidence="2">The sequence shown here is derived from an EMBL/GenBank/DDBJ whole genome shotgun (WGS) entry which is preliminary data.</text>
</comment>
<protein>
    <submittedName>
        <fullName evidence="3">Hypothetical_protein</fullName>
    </submittedName>
</protein>
<keyword evidence="1" id="KW-0472">Membrane</keyword>
<feature type="transmembrane region" description="Helical" evidence="1">
    <location>
        <begin position="6"/>
        <end position="31"/>
    </location>
</feature>